<sequence length="95" mass="10395">MGSSASSRLCTHLPCTLLMLVQLQLEVIRATTHRDNQVRGLLPAPASHCLFPTRKHDASTSSAYTQSKQTHPIHSSGKEEATAFNVRNLLSDIGR</sequence>
<evidence type="ECO:0008006" key="5">
    <source>
        <dbReference type="Google" id="ProtNLM"/>
    </source>
</evidence>
<keyword evidence="4" id="KW-1185">Reference proteome</keyword>
<feature type="compositionally biased region" description="Polar residues" evidence="1">
    <location>
        <begin position="60"/>
        <end position="73"/>
    </location>
</feature>
<feature type="signal peptide" evidence="2">
    <location>
        <begin position="1"/>
        <end position="30"/>
    </location>
</feature>
<dbReference type="Proteomes" id="UP000240760">
    <property type="component" value="Unassembled WGS sequence"/>
</dbReference>
<proteinExistence type="predicted"/>
<feature type="chain" id="PRO_5015401989" description="Secreted protein" evidence="2">
    <location>
        <begin position="31"/>
        <end position="95"/>
    </location>
</feature>
<gene>
    <name evidence="3" type="ORF">M440DRAFT_1398603</name>
</gene>
<keyword evidence="2" id="KW-0732">Signal</keyword>
<organism evidence="3 4">
    <name type="scientific">Trichoderma longibrachiatum ATCC 18648</name>
    <dbReference type="NCBI Taxonomy" id="983965"/>
    <lineage>
        <taxon>Eukaryota</taxon>
        <taxon>Fungi</taxon>
        <taxon>Dikarya</taxon>
        <taxon>Ascomycota</taxon>
        <taxon>Pezizomycotina</taxon>
        <taxon>Sordariomycetes</taxon>
        <taxon>Hypocreomycetidae</taxon>
        <taxon>Hypocreales</taxon>
        <taxon>Hypocreaceae</taxon>
        <taxon>Trichoderma</taxon>
    </lineage>
</organism>
<feature type="region of interest" description="Disordered" evidence="1">
    <location>
        <begin position="60"/>
        <end position="81"/>
    </location>
</feature>
<dbReference type="AlphaFoldDB" id="A0A2T4CCU3"/>
<reference evidence="3 4" key="1">
    <citation type="submission" date="2016-07" db="EMBL/GenBank/DDBJ databases">
        <title>Multiple horizontal gene transfer events from other fungi enriched the ability of initially mycotrophic Trichoderma (Ascomycota) to feed on dead plant biomass.</title>
        <authorList>
            <consortium name="DOE Joint Genome Institute"/>
            <person name="Aerts A."/>
            <person name="Atanasova L."/>
            <person name="Chenthamara K."/>
            <person name="Zhang J."/>
            <person name="Grujic M."/>
            <person name="Henrissat B."/>
            <person name="Kuo A."/>
            <person name="Salamov A."/>
            <person name="Lipzen A."/>
            <person name="Labutti K."/>
            <person name="Barry K."/>
            <person name="Miao Y."/>
            <person name="Rahimi M.J."/>
            <person name="Shen Q."/>
            <person name="Grigoriev I.V."/>
            <person name="Kubicek C.P."/>
            <person name="Druzhinina I.S."/>
        </authorList>
    </citation>
    <scope>NUCLEOTIDE SEQUENCE [LARGE SCALE GENOMIC DNA]</scope>
    <source>
        <strain evidence="3 4">ATCC 18648</strain>
    </source>
</reference>
<dbReference type="EMBL" id="KZ679128">
    <property type="protein sequence ID" value="PTB79342.1"/>
    <property type="molecule type" value="Genomic_DNA"/>
</dbReference>
<name>A0A2T4CCU3_TRILO</name>
<evidence type="ECO:0000256" key="2">
    <source>
        <dbReference type="SAM" id="SignalP"/>
    </source>
</evidence>
<accession>A0A2T4CCU3</accession>
<evidence type="ECO:0000313" key="4">
    <source>
        <dbReference type="Proteomes" id="UP000240760"/>
    </source>
</evidence>
<evidence type="ECO:0000256" key="1">
    <source>
        <dbReference type="SAM" id="MobiDB-lite"/>
    </source>
</evidence>
<evidence type="ECO:0000313" key="3">
    <source>
        <dbReference type="EMBL" id="PTB79342.1"/>
    </source>
</evidence>
<protein>
    <recommendedName>
        <fullName evidence="5">Secreted protein</fullName>
    </recommendedName>
</protein>